<accession>X6PGM1</accession>
<evidence type="ECO:0000313" key="1">
    <source>
        <dbReference type="EMBL" id="ETO36837.1"/>
    </source>
</evidence>
<dbReference type="Gene3D" id="2.60.120.200">
    <property type="match status" value="1"/>
</dbReference>
<dbReference type="Proteomes" id="UP000023152">
    <property type="component" value="Unassembled WGS sequence"/>
</dbReference>
<sequence>MEAVLKDIRSAIVDTISRKCKLDFPAELALVIESFANQWIKFEDYEPGKCVETQDIGQIPLNFTLVGWIRPNKDCPKKVQMIATKDECCVGTNQFRFQIHADKHVAFFASGGPDGYDGSKDLLVATACVYLFVYDNRWFSKLTTADPLEPEIWTNIALRQKYDEKRDRMEWDIFVDGQKNVTLFSSVGDAKPSHNNQVTFRIGTRHQGLHGSGGNWQGKNNDLHDPFYGDLKRFFWCDNALSDQQIATASRRISFD</sequence>
<organism evidence="1 2">
    <name type="scientific">Reticulomyxa filosa</name>
    <dbReference type="NCBI Taxonomy" id="46433"/>
    <lineage>
        <taxon>Eukaryota</taxon>
        <taxon>Sar</taxon>
        <taxon>Rhizaria</taxon>
        <taxon>Retaria</taxon>
        <taxon>Foraminifera</taxon>
        <taxon>Monothalamids</taxon>
        <taxon>Reticulomyxidae</taxon>
        <taxon>Reticulomyxa</taxon>
    </lineage>
</organism>
<keyword evidence="2" id="KW-1185">Reference proteome</keyword>
<dbReference type="AlphaFoldDB" id="X6PGM1"/>
<proteinExistence type="predicted"/>
<reference evidence="1 2" key="1">
    <citation type="journal article" date="2013" name="Curr. Biol.">
        <title>The Genome of the Foraminiferan Reticulomyxa filosa.</title>
        <authorList>
            <person name="Glockner G."/>
            <person name="Hulsmann N."/>
            <person name="Schleicher M."/>
            <person name="Noegel A.A."/>
            <person name="Eichinger L."/>
            <person name="Gallinger C."/>
            <person name="Pawlowski J."/>
            <person name="Sierra R."/>
            <person name="Euteneuer U."/>
            <person name="Pillet L."/>
            <person name="Moustafa A."/>
            <person name="Platzer M."/>
            <person name="Groth M."/>
            <person name="Szafranski K."/>
            <person name="Schliwa M."/>
        </authorList>
    </citation>
    <scope>NUCLEOTIDE SEQUENCE [LARGE SCALE GENOMIC DNA]</scope>
</reference>
<evidence type="ECO:0008006" key="3">
    <source>
        <dbReference type="Google" id="ProtNLM"/>
    </source>
</evidence>
<protein>
    <recommendedName>
        <fullName evidence="3">LamG-like jellyroll fold domain-containing protein</fullName>
    </recommendedName>
</protein>
<name>X6PGM1_RETFI</name>
<gene>
    <name evidence="1" type="ORF">RFI_00224</name>
</gene>
<comment type="caution">
    <text evidence="1">The sequence shown here is derived from an EMBL/GenBank/DDBJ whole genome shotgun (WGS) entry which is preliminary data.</text>
</comment>
<dbReference type="EMBL" id="ASPP01000222">
    <property type="protein sequence ID" value="ETO36837.1"/>
    <property type="molecule type" value="Genomic_DNA"/>
</dbReference>
<dbReference type="InterPro" id="IPR013320">
    <property type="entry name" value="ConA-like_dom_sf"/>
</dbReference>
<dbReference type="SUPFAM" id="SSF49899">
    <property type="entry name" value="Concanavalin A-like lectins/glucanases"/>
    <property type="match status" value="1"/>
</dbReference>
<evidence type="ECO:0000313" key="2">
    <source>
        <dbReference type="Proteomes" id="UP000023152"/>
    </source>
</evidence>